<dbReference type="AlphaFoldDB" id="A0A7X5X7D5"/>
<name>A0A7X5X7D5_STRMQ</name>
<sequence length="202" mass="21234">MQKSSVLKSSSRSAVPQGPEGPEGLEAAAGRTGGSRVGRHRRLAAAAACVAVLGLFGTACSDSSDGSDDKGSKDSTSQNSGRTDEDQTVAWTKCLRDNGVDIDMPKGDGQSMPGIKMTKENQATTKKAFKACKDKAPKNGPGSEMTQERKDAMVKYAKCMRENGIDMPVPEEGKMAALPMPSTAAEKKAHEKAAKACEDVRP</sequence>
<feature type="region of interest" description="Disordered" evidence="1">
    <location>
        <begin position="61"/>
        <end position="90"/>
    </location>
</feature>
<organism evidence="2 3">
    <name type="scientific">Streptomyces malaysiensis</name>
    <dbReference type="NCBI Taxonomy" id="92644"/>
    <lineage>
        <taxon>Bacteria</taxon>
        <taxon>Bacillati</taxon>
        <taxon>Actinomycetota</taxon>
        <taxon>Actinomycetes</taxon>
        <taxon>Kitasatosporales</taxon>
        <taxon>Streptomycetaceae</taxon>
        <taxon>Streptomyces</taxon>
        <taxon>Streptomyces violaceusniger group</taxon>
    </lineage>
</organism>
<accession>A0A7X5X7D5</accession>
<evidence type="ECO:0000313" key="3">
    <source>
        <dbReference type="Proteomes" id="UP000536624"/>
    </source>
</evidence>
<feature type="compositionally biased region" description="Basic and acidic residues" evidence="1">
    <location>
        <begin position="96"/>
        <end position="106"/>
    </location>
</feature>
<evidence type="ECO:0000256" key="1">
    <source>
        <dbReference type="SAM" id="MobiDB-lite"/>
    </source>
</evidence>
<dbReference type="Proteomes" id="UP000536624">
    <property type="component" value="Unassembled WGS sequence"/>
</dbReference>
<protein>
    <submittedName>
        <fullName evidence="2">Uncharacterized protein</fullName>
    </submittedName>
</protein>
<reference evidence="2 3" key="1">
    <citation type="submission" date="2020-02" db="EMBL/GenBank/DDBJ databases">
        <title>Streptomyces malaysiensis DSM14702 (JHCC583434, PFL_A843) Genome sequencing and assembly.</title>
        <authorList>
            <person name="Samborskyy M."/>
        </authorList>
    </citation>
    <scope>NUCLEOTIDE SEQUENCE [LARGE SCALE GENOMIC DNA]</scope>
    <source>
        <strain evidence="2 3">DSM 14702</strain>
    </source>
</reference>
<feature type="compositionally biased region" description="Basic and acidic residues" evidence="1">
    <location>
        <begin position="185"/>
        <end position="202"/>
    </location>
</feature>
<gene>
    <name evidence="2" type="ORF">SMALB_5990</name>
</gene>
<comment type="caution">
    <text evidence="2">The sequence shown here is derived from an EMBL/GenBank/DDBJ whole genome shotgun (WGS) entry which is preliminary data.</text>
</comment>
<feature type="region of interest" description="Disordered" evidence="1">
    <location>
        <begin position="96"/>
        <end position="115"/>
    </location>
</feature>
<evidence type="ECO:0000313" key="2">
    <source>
        <dbReference type="EMBL" id="NIY67917.1"/>
    </source>
</evidence>
<feature type="region of interest" description="Disordered" evidence="1">
    <location>
        <begin position="1"/>
        <end position="41"/>
    </location>
</feature>
<feature type="region of interest" description="Disordered" evidence="1">
    <location>
        <begin position="181"/>
        <end position="202"/>
    </location>
</feature>
<dbReference type="RefSeq" id="WP_244453185.1">
    <property type="nucleotide sequence ID" value="NZ_JAALLH010000001.1"/>
</dbReference>
<dbReference type="EMBL" id="JAALLH010000001">
    <property type="protein sequence ID" value="NIY67917.1"/>
    <property type="molecule type" value="Genomic_DNA"/>
</dbReference>
<feature type="compositionally biased region" description="Low complexity" evidence="1">
    <location>
        <begin position="1"/>
        <end position="13"/>
    </location>
</feature>
<proteinExistence type="predicted"/>